<feature type="transmembrane region" description="Helical" evidence="1">
    <location>
        <begin position="44"/>
        <end position="66"/>
    </location>
</feature>
<name>A0A3M7S9Z8_BRAPC</name>
<reference evidence="2 3" key="1">
    <citation type="journal article" date="2018" name="Sci. Rep.">
        <title>Genomic signatures of local adaptation to the degree of environmental predictability in rotifers.</title>
        <authorList>
            <person name="Franch-Gras L."/>
            <person name="Hahn C."/>
            <person name="Garcia-Roger E.M."/>
            <person name="Carmona M.J."/>
            <person name="Serra M."/>
            <person name="Gomez A."/>
        </authorList>
    </citation>
    <scope>NUCLEOTIDE SEQUENCE [LARGE SCALE GENOMIC DNA]</scope>
    <source>
        <strain evidence="2">HYR1</strain>
    </source>
</reference>
<evidence type="ECO:0000313" key="3">
    <source>
        <dbReference type="Proteomes" id="UP000276133"/>
    </source>
</evidence>
<sequence>MSPKLTTRFAHFTHTFSSFLSLFLLLCIYTSNKLSTKSIIKTNIFYLIYGCIKFMVFIILCVRKAVKNMISKMTKSCAKDINPLNVPQAHPIENFWGC</sequence>
<gene>
    <name evidence="2" type="ORF">BpHYR1_035337</name>
</gene>
<dbReference type="EMBL" id="REGN01001773">
    <property type="protein sequence ID" value="RNA32653.1"/>
    <property type="molecule type" value="Genomic_DNA"/>
</dbReference>
<keyword evidence="3" id="KW-1185">Reference proteome</keyword>
<proteinExistence type="predicted"/>
<keyword evidence="1" id="KW-0472">Membrane</keyword>
<evidence type="ECO:0000256" key="1">
    <source>
        <dbReference type="SAM" id="Phobius"/>
    </source>
</evidence>
<feature type="transmembrane region" description="Helical" evidence="1">
    <location>
        <begin position="12"/>
        <end position="32"/>
    </location>
</feature>
<protein>
    <submittedName>
        <fullName evidence="2">Uncharacterized protein</fullName>
    </submittedName>
</protein>
<keyword evidence="1" id="KW-0812">Transmembrane</keyword>
<comment type="caution">
    <text evidence="2">The sequence shown here is derived from an EMBL/GenBank/DDBJ whole genome shotgun (WGS) entry which is preliminary data.</text>
</comment>
<organism evidence="2 3">
    <name type="scientific">Brachionus plicatilis</name>
    <name type="common">Marine rotifer</name>
    <name type="synonym">Brachionus muelleri</name>
    <dbReference type="NCBI Taxonomy" id="10195"/>
    <lineage>
        <taxon>Eukaryota</taxon>
        <taxon>Metazoa</taxon>
        <taxon>Spiralia</taxon>
        <taxon>Gnathifera</taxon>
        <taxon>Rotifera</taxon>
        <taxon>Eurotatoria</taxon>
        <taxon>Monogononta</taxon>
        <taxon>Pseudotrocha</taxon>
        <taxon>Ploima</taxon>
        <taxon>Brachionidae</taxon>
        <taxon>Brachionus</taxon>
    </lineage>
</organism>
<evidence type="ECO:0000313" key="2">
    <source>
        <dbReference type="EMBL" id="RNA32653.1"/>
    </source>
</evidence>
<keyword evidence="1" id="KW-1133">Transmembrane helix</keyword>
<accession>A0A3M7S9Z8</accession>
<dbReference type="AlphaFoldDB" id="A0A3M7S9Z8"/>
<dbReference type="Proteomes" id="UP000276133">
    <property type="component" value="Unassembled WGS sequence"/>
</dbReference>